<dbReference type="STRING" id="1802610.A2W32_03705"/>
<name>A0A1F4UTR1_UNCKA</name>
<proteinExistence type="predicted"/>
<comment type="caution">
    <text evidence="1">The sequence shown here is derived from an EMBL/GenBank/DDBJ whole genome shotgun (WGS) entry which is preliminary data.</text>
</comment>
<protein>
    <submittedName>
        <fullName evidence="1">Uncharacterized protein</fullName>
    </submittedName>
</protein>
<reference evidence="1 2" key="1">
    <citation type="journal article" date="2016" name="Nat. Commun.">
        <title>Thousands of microbial genomes shed light on interconnected biogeochemical processes in an aquifer system.</title>
        <authorList>
            <person name="Anantharaman K."/>
            <person name="Brown C.T."/>
            <person name="Hug L.A."/>
            <person name="Sharon I."/>
            <person name="Castelle C.J."/>
            <person name="Probst A.J."/>
            <person name="Thomas B.C."/>
            <person name="Singh A."/>
            <person name="Wilkins M.J."/>
            <person name="Karaoz U."/>
            <person name="Brodie E.L."/>
            <person name="Williams K.H."/>
            <person name="Hubbard S.S."/>
            <person name="Banfield J.F."/>
        </authorList>
    </citation>
    <scope>NUCLEOTIDE SEQUENCE [LARGE SCALE GENOMIC DNA]</scope>
</reference>
<accession>A0A1F4UTR1</accession>
<dbReference type="AlphaFoldDB" id="A0A1F4UTR1"/>
<sequence>MPPINKKPIILTIAFIAAVLVSLAAFVTLTKNQRLQSSPPPAYVKKETQKKIIYNPDSDLGTIKNDCREKGGIFNPCGSYCEKDEVCIQICAYTCEFN</sequence>
<evidence type="ECO:0000313" key="2">
    <source>
        <dbReference type="Proteomes" id="UP000177371"/>
    </source>
</evidence>
<gene>
    <name evidence="1" type="ORF">A2W32_03705</name>
</gene>
<evidence type="ECO:0000313" key="1">
    <source>
        <dbReference type="EMBL" id="OGC48292.1"/>
    </source>
</evidence>
<dbReference type="EMBL" id="MEUT01000071">
    <property type="protein sequence ID" value="OGC48292.1"/>
    <property type="molecule type" value="Genomic_DNA"/>
</dbReference>
<dbReference type="Proteomes" id="UP000177371">
    <property type="component" value="Unassembled WGS sequence"/>
</dbReference>
<organism evidence="1 2">
    <name type="scientific">candidate division WWE3 bacterium RBG_16_37_10</name>
    <dbReference type="NCBI Taxonomy" id="1802610"/>
    <lineage>
        <taxon>Bacteria</taxon>
        <taxon>Katanobacteria</taxon>
    </lineage>
</organism>